<proteinExistence type="predicted"/>
<dbReference type="AlphaFoldDB" id="A0A8H4VDE5"/>
<feature type="domain" description="Bromo" evidence="4">
    <location>
        <begin position="344"/>
        <end position="409"/>
    </location>
</feature>
<keyword evidence="1 2" id="KW-0103">Bromodomain</keyword>
<feature type="domain" description="BTB" evidence="5">
    <location>
        <begin position="67"/>
        <end position="137"/>
    </location>
</feature>
<dbReference type="PANTHER" id="PTHR22880">
    <property type="entry name" value="FALZ-RELATED BROMODOMAIN-CONTAINING PROTEINS"/>
    <property type="match status" value="1"/>
</dbReference>
<dbReference type="GO" id="GO:0005634">
    <property type="term" value="C:nucleus"/>
    <property type="evidence" value="ECO:0007669"/>
    <property type="project" value="TreeGrafter"/>
</dbReference>
<evidence type="ECO:0000256" key="1">
    <source>
        <dbReference type="ARBA" id="ARBA00023117"/>
    </source>
</evidence>
<name>A0A8H4VDE5_9HYPO</name>
<dbReference type="InterPro" id="IPR000210">
    <property type="entry name" value="BTB/POZ_dom"/>
</dbReference>
<evidence type="ECO:0000313" key="7">
    <source>
        <dbReference type="Proteomes" id="UP000562929"/>
    </source>
</evidence>
<evidence type="ECO:0000259" key="4">
    <source>
        <dbReference type="PROSITE" id="PS50014"/>
    </source>
</evidence>
<dbReference type="SUPFAM" id="SSF47370">
    <property type="entry name" value="Bromodomain"/>
    <property type="match status" value="1"/>
</dbReference>
<dbReference type="PANTHER" id="PTHR22880:SF225">
    <property type="entry name" value="BROMODOMAIN-CONTAINING PROTEIN BET-1-RELATED"/>
    <property type="match status" value="1"/>
</dbReference>
<dbReference type="Gene3D" id="3.30.710.10">
    <property type="entry name" value="Potassium Channel Kv1.1, Chain A"/>
    <property type="match status" value="1"/>
</dbReference>
<dbReference type="PRINTS" id="PR00503">
    <property type="entry name" value="BROMODOMAIN"/>
</dbReference>
<dbReference type="PROSITE" id="PS50014">
    <property type="entry name" value="BROMODOMAIN_2"/>
    <property type="match status" value="1"/>
</dbReference>
<organism evidence="6 7">
    <name type="scientific">Ophiocordyceps camponoti-floridani</name>
    <dbReference type="NCBI Taxonomy" id="2030778"/>
    <lineage>
        <taxon>Eukaryota</taxon>
        <taxon>Fungi</taxon>
        <taxon>Dikarya</taxon>
        <taxon>Ascomycota</taxon>
        <taxon>Pezizomycotina</taxon>
        <taxon>Sordariomycetes</taxon>
        <taxon>Hypocreomycetidae</taxon>
        <taxon>Hypocreales</taxon>
        <taxon>Ophiocordycipitaceae</taxon>
        <taxon>Ophiocordyceps</taxon>
    </lineage>
</organism>
<dbReference type="CDD" id="cd18186">
    <property type="entry name" value="BTB_POZ_ZBTB_KLHL-like"/>
    <property type="match status" value="1"/>
</dbReference>
<dbReference type="Gene3D" id="1.20.920.10">
    <property type="entry name" value="Bromodomain-like"/>
    <property type="match status" value="1"/>
</dbReference>
<dbReference type="Proteomes" id="UP000562929">
    <property type="component" value="Unassembled WGS sequence"/>
</dbReference>
<dbReference type="InterPro" id="IPR011333">
    <property type="entry name" value="SKP1/BTB/POZ_sf"/>
</dbReference>
<dbReference type="InterPro" id="IPR050935">
    <property type="entry name" value="Bromo_chromatin_reader"/>
</dbReference>
<evidence type="ECO:0000256" key="3">
    <source>
        <dbReference type="SAM" id="MobiDB-lite"/>
    </source>
</evidence>
<protein>
    <submittedName>
        <fullName evidence="6">Ankyrin repeat-containing protein</fullName>
    </submittedName>
</protein>
<evidence type="ECO:0000256" key="2">
    <source>
        <dbReference type="PROSITE-ProRule" id="PRU00035"/>
    </source>
</evidence>
<dbReference type="PROSITE" id="PS50097">
    <property type="entry name" value="BTB"/>
    <property type="match status" value="1"/>
</dbReference>
<dbReference type="EMBL" id="JAACLJ010000004">
    <property type="protein sequence ID" value="KAF4587378.1"/>
    <property type="molecule type" value="Genomic_DNA"/>
</dbReference>
<comment type="caution">
    <text evidence="6">The sequence shown here is derived from an EMBL/GenBank/DDBJ whole genome shotgun (WGS) entry which is preliminary data.</text>
</comment>
<evidence type="ECO:0000313" key="6">
    <source>
        <dbReference type="EMBL" id="KAF4587378.1"/>
    </source>
</evidence>
<dbReference type="GO" id="GO:0006338">
    <property type="term" value="P:chromatin remodeling"/>
    <property type="evidence" value="ECO:0007669"/>
    <property type="project" value="TreeGrafter"/>
</dbReference>
<dbReference type="InterPro" id="IPR001487">
    <property type="entry name" value="Bromodomain"/>
</dbReference>
<dbReference type="OrthoDB" id="21449at2759"/>
<reference evidence="6 7" key="1">
    <citation type="journal article" date="2020" name="G3 (Bethesda)">
        <title>Genetic Underpinnings of Host Manipulation by Ophiocordyceps as Revealed by Comparative Transcriptomics.</title>
        <authorList>
            <person name="Will I."/>
            <person name="Das B."/>
            <person name="Trinh T."/>
            <person name="Brachmann A."/>
            <person name="Ohm R.A."/>
            <person name="de Bekker C."/>
        </authorList>
    </citation>
    <scope>NUCLEOTIDE SEQUENCE [LARGE SCALE GENOMIC DNA]</scope>
    <source>
        <strain evidence="6 7">EC05</strain>
    </source>
</reference>
<feature type="region of interest" description="Disordered" evidence="3">
    <location>
        <begin position="246"/>
        <end position="312"/>
    </location>
</feature>
<feature type="region of interest" description="Disordered" evidence="3">
    <location>
        <begin position="1"/>
        <end position="49"/>
    </location>
</feature>
<sequence length="439" mass="48776">MNNDTVFKSHEPSLQPAKMTTGGEEGRGDDDGGQGRVGKSAEADGPADAAAAAAAPSSFSWLQPHPVFVVVLVGPDEEPFGIHKDFLCHRSDYYRQYFAGKSGDETVEHLVRLPEFKGDVFGLAQNFLYTGLLLTDEADVPSYESLVSLWKLGHKLGVKGLCDKTLEAMTECRRLTERIPATPLLIQVWRDTPEGSSIRMLLLSWAAEYMRRSDSRAEFAKSLPQEVLSELVVAMSSVELSSATATATATPAGEPSSARKSVHYLESVSEEETGHPAGKKSRRTEAGPDRKANRTPLPKPQKRRSSAAQLEGRTFTTTQKLEFCADLLSRMLSGPGFWTRLVGPFKDPVDPVEDGVPDYLDKIKRPMDLGSIKAKMDRREYGDEEEFLSDVRQIFSNCFTYWKKGDPMWTAGEKLQRTFEDKYSHMHRWIAKMGGEEGE</sequence>
<dbReference type="GO" id="GO:0006355">
    <property type="term" value="P:regulation of DNA-templated transcription"/>
    <property type="evidence" value="ECO:0007669"/>
    <property type="project" value="TreeGrafter"/>
</dbReference>
<dbReference type="SMART" id="SM00297">
    <property type="entry name" value="BROMO"/>
    <property type="match status" value="1"/>
</dbReference>
<dbReference type="SUPFAM" id="SSF54695">
    <property type="entry name" value="POZ domain"/>
    <property type="match status" value="1"/>
</dbReference>
<evidence type="ECO:0000259" key="5">
    <source>
        <dbReference type="PROSITE" id="PS50097"/>
    </source>
</evidence>
<keyword evidence="7" id="KW-1185">Reference proteome</keyword>
<dbReference type="Pfam" id="PF00651">
    <property type="entry name" value="BTB"/>
    <property type="match status" value="1"/>
</dbReference>
<feature type="compositionally biased region" description="Low complexity" evidence="3">
    <location>
        <begin position="246"/>
        <end position="258"/>
    </location>
</feature>
<gene>
    <name evidence="6" type="ORF">GQ602_004071</name>
</gene>
<dbReference type="InterPro" id="IPR036427">
    <property type="entry name" value="Bromodomain-like_sf"/>
</dbReference>
<accession>A0A8H4VDE5</accession>
<feature type="compositionally biased region" description="Basic and acidic residues" evidence="3">
    <location>
        <begin position="283"/>
        <end position="292"/>
    </location>
</feature>
<dbReference type="Pfam" id="PF00439">
    <property type="entry name" value="Bromodomain"/>
    <property type="match status" value="1"/>
</dbReference>
<dbReference type="GO" id="GO:0000785">
    <property type="term" value="C:chromatin"/>
    <property type="evidence" value="ECO:0007669"/>
    <property type="project" value="TreeGrafter"/>
</dbReference>